<dbReference type="Proteomes" id="UP000319852">
    <property type="component" value="Chromosome"/>
</dbReference>
<dbReference type="InterPro" id="IPR019257">
    <property type="entry name" value="MeTrfase_dom"/>
</dbReference>
<dbReference type="OrthoDB" id="5289726at2"/>
<dbReference type="PANTHER" id="PTHR43397:SF1">
    <property type="entry name" value="ERGOTHIONEINE BIOSYNTHESIS PROTEIN 1"/>
    <property type="match status" value="1"/>
</dbReference>
<dbReference type="InterPro" id="IPR051128">
    <property type="entry name" value="EgtD_Methyltrsf_superfamily"/>
</dbReference>
<evidence type="ECO:0000259" key="3">
    <source>
        <dbReference type="Pfam" id="PF10017"/>
    </source>
</evidence>
<dbReference type="RefSeq" id="WP_145062423.1">
    <property type="nucleotide sequence ID" value="NZ_CP036263.1"/>
</dbReference>
<dbReference type="Gene3D" id="3.40.50.150">
    <property type="entry name" value="Vaccinia Virus protein VP39"/>
    <property type="match status" value="1"/>
</dbReference>
<keyword evidence="1 4" id="KW-0489">Methyltransferase</keyword>
<dbReference type="GO" id="GO:0032259">
    <property type="term" value="P:methylation"/>
    <property type="evidence" value="ECO:0007669"/>
    <property type="project" value="UniProtKB-KW"/>
</dbReference>
<evidence type="ECO:0000256" key="1">
    <source>
        <dbReference type="ARBA" id="ARBA00022603"/>
    </source>
</evidence>
<dbReference type="GO" id="GO:0052706">
    <property type="term" value="F:L-histidine N(alpha)-methyltransferase activity"/>
    <property type="evidence" value="ECO:0007669"/>
    <property type="project" value="UniProtKB-EC"/>
</dbReference>
<sequence>MIEQTLATEDFLAEATEGVARKKELLCKYFYDEKGSQLFDKIGELDEYYLTRTELGIMSTNAVESAEQLDRNVKLVEYGSGSSIKTRLLLEVLET</sequence>
<accession>A0A517N0S2</accession>
<evidence type="ECO:0000256" key="2">
    <source>
        <dbReference type="ARBA" id="ARBA00022679"/>
    </source>
</evidence>
<dbReference type="Pfam" id="PF10017">
    <property type="entry name" value="Methyltransf_33"/>
    <property type="match status" value="1"/>
</dbReference>
<dbReference type="KEGG" id="amob:HG15A2_40730"/>
<evidence type="ECO:0000313" key="5">
    <source>
        <dbReference type="Proteomes" id="UP000319852"/>
    </source>
</evidence>
<keyword evidence="2 4" id="KW-0808">Transferase</keyword>
<dbReference type="InterPro" id="IPR029063">
    <property type="entry name" value="SAM-dependent_MTases_sf"/>
</dbReference>
<evidence type="ECO:0000313" key="4">
    <source>
        <dbReference type="EMBL" id="QDT00733.1"/>
    </source>
</evidence>
<dbReference type="EMBL" id="CP036263">
    <property type="protein sequence ID" value="QDT00733.1"/>
    <property type="molecule type" value="Genomic_DNA"/>
</dbReference>
<gene>
    <name evidence="4" type="primary">egtD_2</name>
    <name evidence="4" type="ORF">HG15A2_40730</name>
</gene>
<dbReference type="AlphaFoldDB" id="A0A517N0S2"/>
<proteinExistence type="predicted"/>
<feature type="domain" description="Histidine-specific methyltransferase SAM-dependent" evidence="3">
    <location>
        <begin position="14"/>
        <end position="94"/>
    </location>
</feature>
<reference evidence="4 5" key="1">
    <citation type="submission" date="2019-02" db="EMBL/GenBank/DDBJ databases">
        <title>Deep-cultivation of Planctomycetes and their phenomic and genomic characterization uncovers novel biology.</title>
        <authorList>
            <person name="Wiegand S."/>
            <person name="Jogler M."/>
            <person name="Boedeker C."/>
            <person name="Pinto D."/>
            <person name="Vollmers J."/>
            <person name="Rivas-Marin E."/>
            <person name="Kohn T."/>
            <person name="Peeters S.H."/>
            <person name="Heuer A."/>
            <person name="Rast P."/>
            <person name="Oberbeckmann S."/>
            <person name="Bunk B."/>
            <person name="Jeske O."/>
            <person name="Meyerdierks A."/>
            <person name="Storesund J.E."/>
            <person name="Kallscheuer N."/>
            <person name="Luecker S."/>
            <person name="Lage O.M."/>
            <person name="Pohl T."/>
            <person name="Merkel B.J."/>
            <person name="Hornburger P."/>
            <person name="Mueller R.-W."/>
            <person name="Bruemmer F."/>
            <person name="Labrenz M."/>
            <person name="Spormann A.M."/>
            <person name="Op den Camp H."/>
            <person name="Overmann J."/>
            <person name="Amann R."/>
            <person name="Jetten M.S.M."/>
            <person name="Mascher T."/>
            <person name="Medema M.H."/>
            <person name="Devos D.P."/>
            <person name="Kaster A.-K."/>
            <person name="Ovreas L."/>
            <person name="Rohde M."/>
            <person name="Galperin M.Y."/>
            <person name="Jogler C."/>
        </authorList>
    </citation>
    <scope>NUCLEOTIDE SEQUENCE [LARGE SCALE GENOMIC DNA]</scope>
    <source>
        <strain evidence="4 5">HG15A2</strain>
    </source>
</reference>
<organism evidence="4 5">
    <name type="scientific">Adhaeretor mobilis</name>
    <dbReference type="NCBI Taxonomy" id="1930276"/>
    <lineage>
        <taxon>Bacteria</taxon>
        <taxon>Pseudomonadati</taxon>
        <taxon>Planctomycetota</taxon>
        <taxon>Planctomycetia</taxon>
        <taxon>Pirellulales</taxon>
        <taxon>Lacipirellulaceae</taxon>
        <taxon>Adhaeretor</taxon>
    </lineage>
</organism>
<name>A0A517N0S2_9BACT</name>
<keyword evidence="5" id="KW-1185">Reference proteome</keyword>
<dbReference type="EC" id="2.1.1.44" evidence="4"/>
<dbReference type="PANTHER" id="PTHR43397">
    <property type="entry name" value="ERGOTHIONEINE BIOSYNTHESIS PROTEIN 1"/>
    <property type="match status" value="1"/>
</dbReference>
<protein>
    <submittedName>
        <fullName evidence="4">Histidine-specific methyltransferase EgtD</fullName>
        <ecNumber evidence="4">2.1.1.44</ecNumber>
    </submittedName>
</protein>